<accession>A0A5J4YWW9</accession>
<evidence type="ECO:0000313" key="2">
    <source>
        <dbReference type="Proteomes" id="UP000324585"/>
    </source>
</evidence>
<name>A0A5J4YWW9_PORPP</name>
<keyword evidence="2" id="KW-1185">Reference proteome</keyword>
<sequence length="231" mass="25965">MWMSTVAAALRSPASSAAWRQSPLARWSSTLKRSKGKSGKTELQRKMEKMTVKAGDFILHSLVQAYPRAISYRLMMHALVDGGFQAIHTDARALIWRAYKDQKIINMPNDLFDRNEEGWEIFCATTSRQKSMTAFALEMTDLGYERYRTRTSRIVFPDKAMQVLQTSILVRSDLPVASHVLAPIREALGKDLMAKYESCSADQIPEEYLSVVKQNHHAKTSSASTATNGTS</sequence>
<comment type="caution">
    <text evidence="1">The sequence shown here is derived from an EMBL/GenBank/DDBJ whole genome shotgun (WGS) entry which is preliminary data.</text>
</comment>
<dbReference type="EMBL" id="VRMN01000003">
    <property type="protein sequence ID" value="KAA8495675.1"/>
    <property type="molecule type" value="Genomic_DNA"/>
</dbReference>
<gene>
    <name evidence="1" type="ORF">FVE85_1830</name>
</gene>
<evidence type="ECO:0000313" key="1">
    <source>
        <dbReference type="EMBL" id="KAA8495675.1"/>
    </source>
</evidence>
<organism evidence="1 2">
    <name type="scientific">Porphyridium purpureum</name>
    <name type="common">Red alga</name>
    <name type="synonym">Porphyridium cruentum</name>
    <dbReference type="NCBI Taxonomy" id="35688"/>
    <lineage>
        <taxon>Eukaryota</taxon>
        <taxon>Rhodophyta</taxon>
        <taxon>Bangiophyceae</taxon>
        <taxon>Porphyridiales</taxon>
        <taxon>Porphyridiaceae</taxon>
        <taxon>Porphyridium</taxon>
    </lineage>
</organism>
<proteinExistence type="predicted"/>
<protein>
    <submittedName>
        <fullName evidence="1">Uncharacterized protein</fullName>
    </submittedName>
</protein>
<dbReference type="Proteomes" id="UP000324585">
    <property type="component" value="Unassembled WGS sequence"/>
</dbReference>
<reference evidence="2" key="1">
    <citation type="journal article" date="2019" name="Nat. Commun.">
        <title>Expansion of phycobilisome linker gene families in mesophilic red algae.</title>
        <authorList>
            <person name="Lee J."/>
            <person name="Kim D."/>
            <person name="Bhattacharya D."/>
            <person name="Yoon H.S."/>
        </authorList>
    </citation>
    <scope>NUCLEOTIDE SEQUENCE [LARGE SCALE GENOMIC DNA]</scope>
    <source>
        <strain evidence="2">CCMP 1328</strain>
    </source>
</reference>
<dbReference type="AlphaFoldDB" id="A0A5J4YWW9"/>